<evidence type="ECO:0000313" key="1">
    <source>
        <dbReference type="EMBL" id="KAL0104284.1"/>
    </source>
</evidence>
<name>A0AAW2EPE5_9HYME</name>
<sequence length="113" mass="12243">MKRQMAITATRAPASRGTKLLPSNGISWIPRLTASVEGSPHRTIACARVSIPSRQYIFSGSPRCSASQARSLAAFPHSQLHALPSSATFVPSPTLVHAARCPRDEVRAGRRRR</sequence>
<evidence type="ECO:0000313" key="2">
    <source>
        <dbReference type="Proteomes" id="UP001430953"/>
    </source>
</evidence>
<gene>
    <name evidence="1" type="ORF">PUN28_017187</name>
</gene>
<keyword evidence="2" id="KW-1185">Reference proteome</keyword>
<accession>A0AAW2EPE5</accession>
<dbReference type="Proteomes" id="UP001430953">
    <property type="component" value="Unassembled WGS sequence"/>
</dbReference>
<dbReference type="EMBL" id="JADYXP020000020">
    <property type="protein sequence ID" value="KAL0104284.1"/>
    <property type="molecule type" value="Genomic_DNA"/>
</dbReference>
<reference evidence="1 2" key="1">
    <citation type="submission" date="2023-03" db="EMBL/GenBank/DDBJ databases">
        <title>High recombination rates correlate with genetic variation in Cardiocondyla obscurior ants.</title>
        <authorList>
            <person name="Errbii M."/>
        </authorList>
    </citation>
    <scope>NUCLEOTIDE SEQUENCE [LARGE SCALE GENOMIC DNA]</scope>
    <source>
        <strain evidence="1">Alpha-2009</strain>
        <tissue evidence="1">Whole body</tissue>
    </source>
</reference>
<dbReference type="AlphaFoldDB" id="A0AAW2EPE5"/>
<organism evidence="1 2">
    <name type="scientific">Cardiocondyla obscurior</name>
    <dbReference type="NCBI Taxonomy" id="286306"/>
    <lineage>
        <taxon>Eukaryota</taxon>
        <taxon>Metazoa</taxon>
        <taxon>Ecdysozoa</taxon>
        <taxon>Arthropoda</taxon>
        <taxon>Hexapoda</taxon>
        <taxon>Insecta</taxon>
        <taxon>Pterygota</taxon>
        <taxon>Neoptera</taxon>
        <taxon>Endopterygota</taxon>
        <taxon>Hymenoptera</taxon>
        <taxon>Apocrita</taxon>
        <taxon>Aculeata</taxon>
        <taxon>Formicoidea</taxon>
        <taxon>Formicidae</taxon>
        <taxon>Myrmicinae</taxon>
        <taxon>Cardiocondyla</taxon>
    </lineage>
</organism>
<proteinExistence type="predicted"/>
<protein>
    <submittedName>
        <fullName evidence="1">Uncharacterized protein</fullName>
    </submittedName>
</protein>
<comment type="caution">
    <text evidence="1">The sequence shown here is derived from an EMBL/GenBank/DDBJ whole genome shotgun (WGS) entry which is preliminary data.</text>
</comment>